<evidence type="ECO:0000256" key="3">
    <source>
        <dbReference type="ARBA" id="ARBA00022452"/>
    </source>
</evidence>
<evidence type="ECO:0000259" key="8">
    <source>
        <dbReference type="Pfam" id="PF03895"/>
    </source>
</evidence>
<keyword evidence="10" id="KW-1185">Reference proteome</keyword>
<dbReference type="AlphaFoldDB" id="A0A839YXY8"/>
<dbReference type="Gene3D" id="3.30.1300.30">
    <property type="entry name" value="GSPII I/J protein-like"/>
    <property type="match status" value="1"/>
</dbReference>
<dbReference type="InterPro" id="IPR005594">
    <property type="entry name" value="YadA_C"/>
</dbReference>
<name>A0A839YXY8_9SPHN</name>
<evidence type="ECO:0000256" key="2">
    <source>
        <dbReference type="ARBA" id="ARBA00004442"/>
    </source>
</evidence>
<evidence type="ECO:0000313" key="9">
    <source>
        <dbReference type="EMBL" id="MBB3765051.1"/>
    </source>
</evidence>
<gene>
    <name evidence="9" type="ORF">FHS50_002113</name>
</gene>
<evidence type="ECO:0000256" key="7">
    <source>
        <dbReference type="ARBA" id="ARBA00023237"/>
    </source>
</evidence>
<dbReference type="SUPFAM" id="SSF54523">
    <property type="entry name" value="Pili subunits"/>
    <property type="match status" value="1"/>
</dbReference>
<feature type="domain" description="Trimeric autotransporter adhesin YadA-like C-terminal membrane anchor" evidence="8">
    <location>
        <begin position="4"/>
        <end position="59"/>
    </location>
</feature>
<comment type="caution">
    <text evidence="9">The sequence shown here is derived from an EMBL/GenBank/DDBJ whole genome shotgun (WGS) entry which is preliminary data.</text>
</comment>
<keyword evidence="5" id="KW-0732">Signal</keyword>
<keyword evidence="6" id="KW-0472">Membrane</keyword>
<dbReference type="GO" id="GO:0009279">
    <property type="term" value="C:cell outer membrane"/>
    <property type="evidence" value="ECO:0007669"/>
    <property type="project" value="UniProtKB-SubCell"/>
</dbReference>
<accession>A0A839YXY8</accession>
<dbReference type="Proteomes" id="UP000578569">
    <property type="component" value="Unassembled WGS sequence"/>
</dbReference>
<dbReference type="GO" id="GO:0009986">
    <property type="term" value="C:cell surface"/>
    <property type="evidence" value="ECO:0007669"/>
    <property type="project" value="UniProtKB-SubCell"/>
</dbReference>
<evidence type="ECO:0000256" key="1">
    <source>
        <dbReference type="ARBA" id="ARBA00004241"/>
    </source>
</evidence>
<dbReference type="InterPro" id="IPR045584">
    <property type="entry name" value="Pilin-like"/>
</dbReference>
<evidence type="ECO:0000256" key="6">
    <source>
        <dbReference type="ARBA" id="ARBA00023136"/>
    </source>
</evidence>
<protein>
    <recommendedName>
        <fullName evidence="8">Trimeric autotransporter adhesin YadA-like C-terminal membrane anchor domain-containing protein</fullName>
    </recommendedName>
</protein>
<proteinExistence type="predicted"/>
<keyword evidence="7" id="KW-0998">Cell outer membrane</keyword>
<comment type="subcellular location">
    <subcellularLocation>
        <location evidence="2">Cell outer membrane</location>
    </subcellularLocation>
    <subcellularLocation>
        <location evidence="1">Cell surface</location>
    </subcellularLocation>
</comment>
<keyword evidence="3" id="KW-1134">Transmembrane beta strand</keyword>
<evidence type="ECO:0000313" key="10">
    <source>
        <dbReference type="Proteomes" id="UP000578569"/>
    </source>
</evidence>
<organism evidence="9 10">
    <name type="scientific">Sphingomicrobium lutaoense</name>
    <dbReference type="NCBI Taxonomy" id="515949"/>
    <lineage>
        <taxon>Bacteria</taxon>
        <taxon>Pseudomonadati</taxon>
        <taxon>Pseudomonadota</taxon>
        <taxon>Alphaproteobacteria</taxon>
        <taxon>Sphingomonadales</taxon>
        <taxon>Sphingomonadaceae</taxon>
        <taxon>Sphingomicrobium</taxon>
    </lineage>
</organism>
<keyword evidence="4" id="KW-0812">Transmembrane</keyword>
<dbReference type="EMBL" id="JACICF010000002">
    <property type="protein sequence ID" value="MBB3765051.1"/>
    <property type="molecule type" value="Genomic_DNA"/>
</dbReference>
<evidence type="ECO:0000256" key="5">
    <source>
        <dbReference type="ARBA" id="ARBA00022729"/>
    </source>
</evidence>
<evidence type="ECO:0000256" key="4">
    <source>
        <dbReference type="ARBA" id="ARBA00022692"/>
    </source>
</evidence>
<sequence>MMVVPDSDVSLSANISTYRGETGFAAGLVARVAPRIYVSGGYAGSSEGGSNGGRVGVAIGL</sequence>
<reference evidence="9 10" key="1">
    <citation type="submission" date="2020-08" db="EMBL/GenBank/DDBJ databases">
        <title>Genomic Encyclopedia of Type Strains, Phase IV (KMG-IV): sequencing the most valuable type-strain genomes for metagenomic binning, comparative biology and taxonomic classification.</title>
        <authorList>
            <person name="Goeker M."/>
        </authorList>
    </citation>
    <scope>NUCLEOTIDE SEQUENCE [LARGE SCALE GENOMIC DNA]</scope>
    <source>
        <strain evidence="9 10">DSM 24194</strain>
    </source>
</reference>
<dbReference type="Pfam" id="PF03895">
    <property type="entry name" value="YadA_anchor"/>
    <property type="match status" value="1"/>
</dbReference>